<proteinExistence type="predicted"/>
<dbReference type="SUPFAM" id="SSF50346">
    <property type="entry name" value="PRC-barrel domain"/>
    <property type="match status" value="1"/>
</dbReference>
<dbReference type="EMBL" id="ANPE02000178">
    <property type="protein sequence ID" value="EMY33427.1"/>
    <property type="molecule type" value="Genomic_DNA"/>
</dbReference>
<name>N1V025_9MICC</name>
<dbReference type="GO" id="GO:0019684">
    <property type="term" value="P:photosynthesis, light reaction"/>
    <property type="evidence" value="ECO:0007669"/>
    <property type="project" value="InterPro"/>
</dbReference>
<gene>
    <name evidence="2" type="ORF">D477_015062</name>
</gene>
<dbReference type="Proteomes" id="UP000010729">
    <property type="component" value="Unassembled WGS sequence"/>
</dbReference>
<organism evidence="2 3">
    <name type="scientific">Arthrobacter crystallopoietes BAB-32</name>
    <dbReference type="NCBI Taxonomy" id="1246476"/>
    <lineage>
        <taxon>Bacteria</taxon>
        <taxon>Bacillati</taxon>
        <taxon>Actinomycetota</taxon>
        <taxon>Actinomycetes</taxon>
        <taxon>Micrococcales</taxon>
        <taxon>Micrococcaceae</taxon>
        <taxon>Crystallibacter</taxon>
    </lineage>
</organism>
<comment type="caution">
    <text evidence="2">The sequence shown here is derived from an EMBL/GenBank/DDBJ whole genome shotgun (WGS) entry which is preliminary data.</text>
</comment>
<dbReference type="PANTHER" id="PTHR36505">
    <property type="entry name" value="BLR1072 PROTEIN"/>
    <property type="match status" value="1"/>
</dbReference>
<dbReference type="GO" id="GO:0030077">
    <property type="term" value="C:plasma membrane light-harvesting complex"/>
    <property type="evidence" value="ECO:0007669"/>
    <property type="project" value="InterPro"/>
</dbReference>
<evidence type="ECO:0000259" key="1">
    <source>
        <dbReference type="Pfam" id="PF05239"/>
    </source>
</evidence>
<dbReference type="Pfam" id="PF05239">
    <property type="entry name" value="PRC"/>
    <property type="match status" value="1"/>
</dbReference>
<evidence type="ECO:0000313" key="2">
    <source>
        <dbReference type="EMBL" id="EMY33427.1"/>
    </source>
</evidence>
<evidence type="ECO:0000313" key="3">
    <source>
        <dbReference type="Proteomes" id="UP000010729"/>
    </source>
</evidence>
<keyword evidence="3" id="KW-1185">Reference proteome</keyword>
<dbReference type="Gene3D" id="3.90.50.10">
    <property type="entry name" value="Photosynthetic Reaction Center, subunit H, domain 2"/>
    <property type="match status" value="1"/>
</dbReference>
<accession>N1V025</accession>
<dbReference type="InterPro" id="IPR011033">
    <property type="entry name" value="PRC_barrel-like_sf"/>
</dbReference>
<dbReference type="AlphaFoldDB" id="N1V025"/>
<feature type="domain" description="PRC-barrel" evidence="1">
    <location>
        <begin position="24"/>
        <end position="96"/>
    </location>
</feature>
<dbReference type="RefSeq" id="WP_005270718.1">
    <property type="nucleotide sequence ID" value="NZ_ANPE02000178.1"/>
</dbReference>
<dbReference type="InterPro" id="IPR014747">
    <property type="entry name" value="Bac_photo_RC_H_C"/>
</dbReference>
<protein>
    <submittedName>
        <fullName evidence="2">PRC-barrel domain-containing protein</fullName>
    </submittedName>
</protein>
<sequence length="140" mass="15413">MDNSNQTATLVKLGETGRTIALGDEDIRGRDVKSRSGEDIGKVEDLLIDPGDDKVRFLIVASGGFLGLGKDKAFIPVDAVTAVGGEEVTVDQSREHIAGAPAYDPDLISQREYQEEVYGHYNYTPYWAAGYMYPGYPYFR</sequence>
<dbReference type="OrthoDB" id="4738165at2"/>
<dbReference type="PANTHER" id="PTHR36505:SF1">
    <property type="entry name" value="BLR1072 PROTEIN"/>
    <property type="match status" value="1"/>
</dbReference>
<reference evidence="2 3" key="1">
    <citation type="journal article" date="2013" name="Genome Announc.">
        <title>Draft Genome Sequence of Arthrobacter crystallopoietes Strain BAB-32, Revealing Genes for Bioremediation.</title>
        <authorList>
            <person name="Joshi M.N."/>
            <person name="Pandit A.S."/>
            <person name="Sharma A."/>
            <person name="Pandya R.V."/>
            <person name="Desai S.M."/>
            <person name="Saxena A.K."/>
            <person name="Bagatharia S.B."/>
        </authorList>
    </citation>
    <scope>NUCLEOTIDE SEQUENCE [LARGE SCALE GENOMIC DNA]</scope>
    <source>
        <strain evidence="2 3">BAB-32</strain>
    </source>
</reference>
<dbReference type="InterPro" id="IPR027275">
    <property type="entry name" value="PRC-brl_dom"/>
</dbReference>